<accession>A0A1E4TA94</accession>
<feature type="domain" description="Small ribosomal subunit protein mS41 SAM" evidence="6">
    <location>
        <begin position="30"/>
        <end position="86"/>
    </location>
</feature>
<dbReference type="CDD" id="cd09487">
    <property type="entry name" value="SAM_superfamily"/>
    <property type="match status" value="1"/>
</dbReference>
<evidence type="ECO:0000256" key="4">
    <source>
        <dbReference type="ARBA" id="ARBA00035129"/>
    </source>
</evidence>
<gene>
    <name evidence="7" type="ORF">CANCADRAFT_3305</name>
</gene>
<dbReference type="InterPro" id="IPR013761">
    <property type="entry name" value="SAM/pointed_sf"/>
</dbReference>
<protein>
    <recommendedName>
        <fullName evidence="4">Small ribosomal subunit protein mS41</fullName>
    </recommendedName>
    <alternativeName>
        <fullName evidence="5">Protein FYV4, mitochondrial</fullName>
    </alternativeName>
</protein>
<evidence type="ECO:0000313" key="7">
    <source>
        <dbReference type="EMBL" id="ODV88659.1"/>
    </source>
</evidence>
<evidence type="ECO:0000256" key="3">
    <source>
        <dbReference type="ARBA" id="ARBA00023128"/>
    </source>
</evidence>
<keyword evidence="3" id="KW-0496">Mitochondrion</keyword>
<dbReference type="Gene3D" id="1.10.150.50">
    <property type="entry name" value="Transcription Factor, Ets-1"/>
    <property type="match status" value="1"/>
</dbReference>
<evidence type="ECO:0000313" key="8">
    <source>
        <dbReference type="Proteomes" id="UP000095023"/>
    </source>
</evidence>
<evidence type="ECO:0000256" key="5">
    <source>
        <dbReference type="ARBA" id="ARBA00035341"/>
    </source>
</evidence>
<dbReference type="EMBL" id="KV453843">
    <property type="protein sequence ID" value="ODV88659.1"/>
    <property type="molecule type" value="Genomic_DNA"/>
</dbReference>
<dbReference type="Pfam" id="PF09597">
    <property type="entry name" value="SAM_Ribosomal_mS41"/>
    <property type="match status" value="1"/>
</dbReference>
<dbReference type="InterPro" id="IPR039603">
    <property type="entry name" value="Ribosomal_mS41"/>
</dbReference>
<dbReference type="OrthoDB" id="18595at2759"/>
<evidence type="ECO:0000259" key="6">
    <source>
        <dbReference type="SMART" id="SM01238"/>
    </source>
</evidence>
<dbReference type="Proteomes" id="UP000095023">
    <property type="component" value="Unassembled WGS sequence"/>
</dbReference>
<dbReference type="InterPro" id="IPR019083">
    <property type="entry name" value="SAM_Ribosomal_mS41"/>
</dbReference>
<dbReference type="AlphaFoldDB" id="A0A1E4TA94"/>
<proteinExistence type="inferred from homology"/>
<dbReference type="PANTHER" id="PTHR28235:SF1">
    <property type="entry name" value="SMALL RIBOSOMAL SUBUNIT PROTEIN MS41"/>
    <property type="match status" value="1"/>
</dbReference>
<organism evidence="7 8">
    <name type="scientific">Tortispora caseinolytica NRRL Y-17796</name>
    <dbReference type="NCBI Taxonomy" id="767744"/>
    <lineage>
        <taxon>Eukaryota</taxon>
        <taxon>Fungi</taxon>
        <taxon>Dikarya</taxon>
        <taxon>Ascomycota</taxon>
        <taxon>Saccharomycotina</taxon>
        <taxon>Trigonopsidomycetes</taxon>
        <taxon>Trigonopsidales</taxon>
        <taxon>Trigonopsidaceae</taxon>
        <taxon>Tortispora</taxon>
    </lineage>
</organism>
<dbReference type="SMART" id="SM01238">
    <property type="entry name" value="IGR"/>
    <property type="match status" value="1"/>
</dbReference>
<sequence length="117" mass="13444">MNRFTAKTTLMLLCRGIKTVPPPSATVKDPATFLQAIGRGVGEYSELFESWDQLMTADSRALKELGVQNAAHRKYILAWQERFRQGREPYHIKPGVKKFGGERRRAEVLHKMRQKSK</sequence>
<keyword evidence="8" id="KW-1185">Reference proteome</keyword>
<name>A0A1E4TA94_9ASCO</name>
<evidence type="ECO:0000256" key="1">
    <source>
        <dbReference type="ARBA" id="ARBA00004173"/>
    </source>
</evidence>
<dbReference type="PANTHER" id="PTHR28235">
    <property type="entry name" value="PROTEIN FYV4, MITOCHONDRIAL"/>
    <property type="match status" value="1"/>
</dbReference>
<comment type="subcellular location">
    <subcellularLocation>
        <location evidence="1">Mitochondrion</location>
    </subcellularLocation>
</comment>
<comment type="similarity">
    <text evidence="2">Belongs to the mitochondrion-specific ribosomal protein mS41 family.</text>
</comment>
<evidence type="ECO:0000256" key="2">
    <source>
        <dbReference type="ARBA" id="ARBA00010492"/>
    </source>
</evidence>
<dbReference type="SUPFAM" id="SSF47769">
    <property type="entry name" value="SAM/Pointed domain"/>
    <property type="match status" value="1"/>
</dbReference>
<reference evidence="8" key="1">
    <citation type="submission" date="2016-02" db="EMBL/GenBank/DDBJ databases">
        <title>Comparative genomics of biotechnologically important yeasts.</title>
        <authorList>
            <consortium name="DOE Joint Genome Institute"/>
            <person name="Riley R."/>
            <person name="Haridas S."/>
            <person name="Wolfe K.H."/>
            <person name="Lopes M.R."/>
            <person name="Hittinger C.T."/>
            <person name="Goker M."/>
            <person name="Salamov A."/>
            <person name="Wisecaver J."/>
            <person name="Long T.M."/>
            <person name="Aerts A.L."/>
            <person name="Barry K."/>
            <person name="Choi C."/>
            <person name="Clum A."/>
            <person name="Coughlan A.Y."/>
            <person name="Deshpande S."/>
            <person name="Douglass A.P."/>
            <person name="Hanson S.J."/>
            <person name="Klenk H.-P."/>
            <person name="Labutti K."/>
            <person name="Lapidus A."/>
            <person name="Lindquist E."/>
            <person name="Lipzen A."/>
            <person name="Meier-Kolthoff J.P."/>
            <person name="Ohm R.A."/>
            <person name="Otillar R.P."/>
            <person name="Pangilinan J."/>
            <person name="Peng Y."/>
            <person name="Rokas A."/>
            <person name="Rosa C.A."/>
            <person name="Scheuner C."/>
            <person name="Sibirny A.A."/>
            <person name="Slot J.C."/>
            <person name="Stielow J.B."/>
            <person name="Sun H."/>
            <person name="Kurtzman C.P."/>
            <person name="Blackwell M."/>
            <person name="Jeffries T.W."/>
            <person name="Grigoriev I.V."/>
        </authorList>
    </citation>
    <scope>NUCLEOTIDE SEQUENCE [LARGE SCALE GENOMIC DNA]</scope>
    <source>
        <strain evidence="8">NRRL Y-17796</strain>
    </source>
</reference>
<dbReference type="GO" id="GO:0005739">
    <property type="term" value="C:mitochondrion"/>
    <property type="evidence" value="ECO:0007669"/>
    <property type="project" value="UniProtKB-SubCell"/>
</dbReference>